<dbReference type="CDD" id="cd00130">
    <property type="entry name" value="PAS"/>
    <property type="match status" value="1"/>
</dbReference>
<dbReference type="CDD" id="cd06225">
    <property type="entry name" value="HAMP"/>
    <property type="match status" value="1"/>
</dbReference>
<keyword evidence="2" id="KW-0472">Membrane</keyword>
<keyword evidence="6" id="KW-0418">Kinase</keyword>
<dbReference type="InterPro" id="IPR035965">
    <property type="entry name" value="PAS-like_dom_sf"/>
</dbReference>
<dbReference type="Pfam" id="PF00672">
    <property type="entry name" value="HAMP"/>
    <property type="match status" value="1"/>
</dbReference>
<dbReference type="PANTHER" id="PTHR44757:SF2">
    <property type="entry name" value="BIOFILM ARCHITECTURE MAINTENANCE PROTEIN MBAA"/>
    <property type="match status" value="1"/>
</dbReference>
<dbReference type="PROSITE" id="PS50113">
    <property type="entry name" value="PAC"/>
    <property type="match status" value="1"/>
</dbReference>
<dbReference type="InterPro" id="IPR052155">
    <property type="entry name" value="Biofilm_reg_signaling"/>
</dbReference>
<dbReference type="InterPro" id="IPR029016">
    <property type="entry name" value="GAF-like_dom_sf"/>
</dbReference>
<reference evidence="6 7" key="1">
    <citation type="submission" date="2012-12" db="EMBL/GenBank/DDBJ databases">
        <title>Genome assembly of Fulvivirga imtechensis AK7.</title>
        <authorList>
            <person name="Nupur N."/>
            <person name="Khatri I."/>
            <person name="Kumar R."/>
            <person name="Subramanian S."/>
            <person name="Pinnaka A."/>
        </authorList>
    </citation>
    <scope>NUCLEOTIDE SEQUENCE [LARGE SCALE GENOMIC DNA]</scope>
    <source>
        <strain evidence="6 7">AK7</strain>
    </source>
</reference>
<evidence type="ECO:0000256" key="2">
    <source>
        <dbReference type="SAM" id="Phobius"/>
    </source>
</evidence>
<evidence type="ECO:0000313" key="6">
    <source>
        <dbReference type="EMBL" id="ELR73744.1"/>
    </source>
</evidence>
<keyword evidence="1" id="KW-0175">Coiled coil</keyword>
<feature type="transmembrane region" description="Helical" evidence="2">
    <location>
        <begin position="200"/>
        <end position="220"/>
    </location>
</feature>
<gene>
    <name evidence="6" type="ORF">C900_01354</name>
</gene>
<keyword evidence="2" id="KW-1133">Transmembrane helix</keyword>
<dbReference type="Gene3D" id="3.30.450.40">
    <property type="match status" value="1"/>
</dbReference>
<proteinExistence type="predicted"/>
<dbReference type="SUPFAM" id="SSF158472">
    <property type="entry name" value="HAMP domain-like"/>
    <property type="match status" value="1"/>
</dbReference>
<dbReference type="PANTHER" id="PTHR44757">
    <property type="entry name" value="DIGUANYLATE CYCLASE DGCP"/>
    <property type="match status" value="1"/>
</dbReference>
<dbReference type="eggNOG" id="COG2203">
    <property type="taxonomic scope" value="Bacteria"/>
</dbReference>
<accession>L8K1F5</accession>
<feature type="domain" description="HAMP" evidence="5">
    <location>
        <begin position="221"/>
        <end position="274"/>
    </location>
</feature>
<dbReference type="SMART" id="SM00304">
    <property type="entry name" value="HAMP"/>
    <property type="match status" value="1"/>
</dbReference>
<dbReference type="OrthoDB" id="1109395at2"/>
<feature type="coiled-coil region" evidence="1">
    <location>
        <begin position="484"/>
        <end position="532"/>
    </location>
</feature>
<dbReference type="SUPFAM" id="SSF55785">
    <property type="entry name" value="PYP-like sensor domain (PAS domain)"/>
    <property type="match status" value="1"/>
</dbReference>
<dbReference type="GO" id="GO:0007165">
    <property type="term" value="P:signal transduction"/>
    <property type="evidence" value="ECO:0007669"/>
    <property type="project" value="InterPro"/>
</dbReference>
<evidence type="ECO:0000259" key="3">
    <source>
        <dbReference type="PROSITE" id="PS50112"/>
    </source>
</evidence>
<dbReference type="AlphaFoldDB" id="L8K1F5"/>
<dbReference type="SUPFAM" id="SSF55781">
    <property type="entry name" value="GAF domain-like"/>
    <property type="match status" value="1"/>
</dbReference>
<evidence type="ECO:0000259" key="5">
    <source>
        <dbReference type="PROSITE" id="PS50885"/>
    </source>
</evidence>
<evidence type="ECO:0000313" key="7">
    <source>
        <dbReference type="Proteomes" id="UP000011135"/>
    </source>
</evidence>
<dbReference type="InterPro" id="IPR000014">
    <property type="entry name" value="PAS"/>
</dbReference>
<name>L8K1F5_9BACT</name>
<dbReference type="STRING" id="1237149.C900_01354"/>
<keyword evidence="2" id="KW-0812">Transmembrane</keyword>
<dbReference type="SMART" id="SM00091">
    <property type="entry name" value="PAS"/>
    <property type="match status" value="1"/>
</dbReference>
<dbReference type="Pfam" id="PF00989">
    <property type="entry name" value="PAS"/>
    <property type="match status" value="1"/>
</dbReference>
<dbReference type="GO" id="GO:0016020">
    <property type="term" value="C:membrane"/>
    <property type="evidence" value="ECO:0007669"/>
    <property type="project" value="InterPro"/>
</dbReference>
<dbReference type="PROSITE" id="PS50885">
    <property type="entry name" value="HAMP"/>
    <property type="match status" value="1"/>
</dbReference>
<dbReference type="PROSITE" id="PS50112">
    <property type="entry name" value="PAS"/>
    <property type="match status" value="1"/>
</dbReference>
<feature type="domain" description="PAC" evidence="4">
    <location>
        <begin position="598"/>
        <end position="644"/>
    </location>
</feature>
<organism evidence="6 7">
    <name type="scientific">Fulvivirga imtechensis AK7</name>
    <dbReference type="NCBI Taxonomy" id="1237149"/>
    <lineage>
        <taxon>Bacteria</taxon>
        <taxon>Pseudomonadati</taxon>
        <taxon>Bacteroidota</taxon>
        <taxon>Cytophagia</taxon>
        <taxon>Cytophagales</taxon>
        <taxon>Fulvivirgaceae</taxon>
        <taxon>Fulvivirga</taxon>
    </lineage>
</organism>
<dbReference type="GO" id="GO:0006355">
    <property type="term" value="P:regulation of DNA-templated transcription"/>
    <property type="evidence" value="ECO:0007669"/>
    <property type="project" value="InterPro"/>
</dbReference>
<dbReference type="GO" id="GO:0016301">
    <property type="term" value="F:kinase activity"/>
    <property type="evidence" value="ECO:0007669"/>
    <property type="project" value="UniProtKB-KW"/>
</dbReference>
<dbReference type="Proteomes" id="UP000011135">
    <property type="component" value="Unassembled WGS sequence"/>
</dbReference>
<evidence type="ECO:0000256" key="1">
    <source>
        <dbReference type="SAM" id="Coils"/>
    </source>
</evidence>
<evidence type="ECO:0000259" key="4">
    <source>
        <dbReference type="PROSITE" id="PS50113"/>
    </source>
</evidence>
<keyword evidence="7" id="KW-1185">Reference proteome</keyword>
<sequence>MRKMKFKIGNKIFGGFLILIILFIVNASIIFYNGNLIDQVVNRSSEIIRPSKEAINDFILLVTRSKMLVTNWVYLQSNTDDKEALKDLHEFEYPELKERVTNLMKSWEVDSQKVLMDSAFAEFEKLMKVEQEVVMTQLVTFENYEDPLTKLLAEDAIESQVIPLTASVIENLTKVAEVQQMITEESDADLKTAADQLRNITIVLGVIIVILGLLSAFFMARSITRPINYIKDVVVKLGKGELVDDSGRKFNNDEIGEMAAAMDSLIHGLRSTTFFAENIGKGKYDSEFKPLSDHDVLGNALLEMRSNLARVAEEDKKRNWSTEGLAKFGDILRKNNDNIEKLSDDIIRNLVKYMGANQGGLYIIEENEGDEPFMTLTACYAWDKKKYINQQVFRGEGLAGQVWQEMDTIYLTEVPDNYIRITSGLGDSNPKSILIVPLKVNEEIYGVVEIASFKPFAEHEVEFVEKMAESIASTVSSVKINAKTQKLLEESQEMTEQMRSQEEEMRQNMEELQATQEEMQRGQAEAENAMEAINQSVATVEFDPDGKIVNVNRNFLDMFGYTKEELLGEHHRIFVTKEDKASEEYKQFWRDLSSGVMKQNEYKRITKAGQTKFMKENYAPIRSRDGSISRIMLFAHDVTEYVNA</sequence>
<dbReference type="Gene3D" id="6.10.340.10">
    <property type="match status" value="1"/>
</dbReference>
<dbReference type="EMBL" id="AMZN01000002">
    <property type="protein sequence ID" value="ELR73744.1"/>
    <property type="molecule type" value="Genomic_DNA"/>
</dbReference>
<protein>
    <submittedName>
        <fullName evidence="6">GAF Sensor Hybrid Histidine Kinase, putative</fullName>
    </submittedName>
</protein>
<dbReference type="InterPro" id="IPR013767">
    <property type="entry name" value="PAS_fold"/>
</dbReference>
<dbReference type="InterPro" id="IPR000700">
    <property type="entry name" value="PAS-assoc_C"/>
</dbReference>
<dbReference type="Pfam" id="PF13185">
    <property type="entry name" value="GAF_2"/>
    <property type="match status" value="1"/>
</dbReference>
<dbReference type="SMART" id="SM00065">
    <property type="entry name" value="GAF"/>
    <property type="match status" value="1"/>
</dbReference>
<dbReference type="Gene3D" id="3.30.450.20">
    <property type="entry name" value="PAS domain"/>
    <property type="match status" value="1"/>
</dbReference>
<dbReference type="InterPro" id="IPR003018">
    <property type="entry name" value="GAF"/>
</dbReference>
<feature type="domain" description="PAS" evidence="3">
    <location>
        <begin position="522"/>
        <end position="569"/>
    </location>
</feature>
<keyword evidence="6" id="KW-0808">Transferase</keyword>
<feature type="transmembrane region" description="Helical" evidence="2">
    <location>
        <begin position="12"/>
        <end position="32"/>
    </location>
</feature>
<dbReference type="InterPro" id="IPR003660">
    <property type="entry name" value="HAMP_dom"/>
</dbReference>
<dbReference type="NCBIfam" id="TIGR00229">
    <property type="entry name" value="sensory_box"/>
    <property type="match status" value="1"/>
</dbReference>
<comment type="caution">
    <text evidence="6">The sequence shown here is derived from an EMBL/GenBank/DDBJ whole genome shotgun (WGS) entry which is preliminary data.</text>
</comment>